<evidence type="ECO:0000256" key="2">
    <source>
        <dbReference type="ARBA" id="ARBA00022516"/>
    </source>
</evidence>
<protein>
    <recommendedName>
        <fullName evidence="10">Elongation of fatty acids protein</fullName>
        <ecNumber evidence="10">2.3.1.-</ecNumber>
    </recommendedName>
</protein>
<evidence type="ECO:0000256" key="3">
    <source>
        <dbReference type="ARBA" id="ARBA00022679"/>
    </source>
</evidence>
<dbReference type="GO" id="GO:0019367">
    <property type="term" value="P:fatty acid elongation, saturated fatty acid"/>
    <property type="evidence" value="ECO:0007669"/>
    <property type="project" value="TreeGrafter"/>
</dbReference>
<name>W3VCT7_MOEAP</name>
<dbReference type="GO" id="GO:0042761">
    <property type="term" value="P:very long-chain fatty acid biosynthetic process"/>
    <property type="evidence" value="ECO:0007669"/>
    <property type="project" value="TreeGrafter"/>
</dbReference>
<keyword evidence="8 10" id="KW-0472">Membrane</keyword>
<keyword evidence="2 10" id="KW-0444">Lipid biosynthesis</keyword>
<comment type="similarity">
    <text evidence="10">Belongs to the ELO family.</text>
</comment>
<accession>W3VCT7</accession>
<feature type="transmembrane region" description="Helical" evidence="10">
    <location>
        <begin position="206"/>
        <end position="226"/>
    </location>
</feature>
<evidence type="ECO:0000256" key="1">
    <source>
        <dbReference type="ARBA" id="ARBA00004141"/>
    </source>
</evidence>
<dbReference type="GO" id="GO:0009922">
    <property type="term" value="F:fatty acid elongase activity"/>
    <property type="evidence" value="ECO:0007669"/>
    <property type="project" value="InterPro"/>
</dbReference>
<keyword evidence="4 10" id="KW-0812">Transmembrane</keyword>
<evidence type="ECO:0000313" key="11">
    <source>
        <dbReference type="EMBL" id="ETS59453.1"/>
    </source>
</evidence>
<sequence length="432" mass="49092">MSRFIGLKSQPYPLDPTGPNASAWDTLSAPYPRYPNKDKLFAQLLPPAVYNATLSPWLPFSFSLAYYLVAHAANRIVKRNGSTDFTKGSTLLARTLRFLILVHNAALAIYSGWTWAMMFPYVVDFFVQGWSAAGLQGVKLALCSMPTNCPHLGKYAYIFYLSKYYEVFDSVILLLKGKKVSNLQSYHHAGAIICMWIAYRYQSQPVWVFCVFNSFVHTWMYTYYFFAAMRWPFPRAVKRNLTTMQIAQIASGTFLTNLYLITALNPDKVVAGFKANSVSSWFQQNPAKDESIFVHALLRAASSDPHTCMQTTGAEIALHVNTMYMFPLLALFFNFFMRSYIQKPKSAPSSQPVKSIPAKRSFLGAIILELKRLTQIPIMAGRTAYWRWEYSRSQHEKLAAARLLFANHHAYWGSWLVPGSYSGLATAIFFKI</sequence>
<dbReference type="EMBL" id="AWNI01000042">
    <property type="protein sequence ID" value="ETS59453.1"/>
    <property type="molecule type" value="Genomic_DNA"/>
</dbReference>
<evidence type="ECO:0000313" key="12">
    <source>
        <dbReference type="Proteomes" id="UP000019462"/>
    </source>
</evidence>
<keyword evidence="5 10" id="KW-0276">Fatty acid metabolism</keyword>
<evidence type="ECO:0000256" key="10">
    <source>
        <dbReference type="RuleBase" id="RU361115"/>
    </source>
</evidence>
<dbReference type="Pfam" id="PF01151">
    <property type="entry name" value="ELO"/>
    <property type="match status" value="1"/>
</dbReference>
<feature type="transmembrane region" description="Helical" evidence="10">
    <location>
        <begin position="316"/>
        <end position="336"/>
    </location>
</feature>
<dbReference type="GO" id="GO:0030148">
    <property type="term" value="P:sphingolipid biosynthetic process"/>
    <property type="evidence" value="ECO:0007669"/>
    <property type="project" value="TreeGrafter"/>
</dbReference>
<feature type="transmembrane region" description="Helical" evidence="10">
    <location>
        <begin position="246"/>
        <end position="264"/>
    </location>
</feature>
<dbReference type="Proteomes" id="UP000019462">
    <property type="component" value="Unassembled WGS sequence"/>
</dbReference>
<dbReference type="PANTHER" id="PTHR11157:SF169">
    <property type="entry name" value="ELONGATION OF FATTY ACIDS PROTEIN"/>
    <property type="match status" value="1"/>
</dbReference>
<keyword evidence="12" id="KW-1185">Reference proteome</keyword>
<keyword evidence="3 10" id="KW-0808">Transferase</keyword>
<evidence type="ECO:0000256" key="4">
    <source>
        <dbReference type="ARBA" id="ARBA00022692"/>
    </source>
</evidence>
<feature type="transmembrane region" description="Helical" evidence="10">
    <location>
        <begin position="98"/>
        <end position="116"/>
    </location>
</feature>
<comment type="subcellular location">
    <subcellularLocation>
        <location evidence="1">Membrane</location>
        <topology evidence="1">Multi-pass membrane protein</topology>
    </subcellularLocation>
</comment>
<evidence type="ECO:0000256" key="5">
    <source>
        <dbReference type="ARBA" id="ARBA00022832"/>
    </source>
</evidence>
<dbReference type="EC" id="2.3.1.-" evidence="10"/>
<dbReference type="AlphaFoldDB" id="W3VCT7"/>
<keyword evidence="9 10" id="KW-0275">Fatty acid biosynthesis</keyword>
<dbReference type="OrthoDB" id="10259681at2759"/>
<comment type="catalytic activity">
    <reaction evidence="10">
        <text>an acyl-CoA + malonyl-CoA + H(+) = a 3-oxoacyl-CoA + CO2 + CoA</text>
        <dbReference type="Rhea" id="RHEA:50252"/>
        <dbReference type="ChEBI" id="CHEBI:15378"/>
        <dbReference type="ChEBI" id="CHEBI:16526"/>
        <dbReference type="ChEBI" id="CHEBI:57287"/>
        <dbReference type="ChEBI" id="CHEBI:57384"/>
        <dbReference type="ChEBI" id="CHEBI:58342"/>
        <dbReference type="ChEBI" id="CHEBI:90726"/>
    </reaction>
    <physiologicalReaction direction="left-to-right" evidence="10">
        <dbReference type="Rhea" id="RHEA:50253"/>
    </physiologicalReaction>
</comment>
<evidence type="ECO:0000256" key="7">
    <source>
        <dbReference type="ARBA" id="ARBA00023098"/>
    </source>
</evidence>
<proteinExistence type="inferred from homology"/>
<dbReference type="GO" id="GO:0034626">
    <property type="term" value="P:fatty acid elongation, polyunsaturated fatty acid"/>
    <property type="evidence" value="ECO:0007669"/>
    <property type="project" value="TreeGrafter"/>
</dbReference>
<comment type="caution">
    <text evidence="11">The sequence shown here is derived from an EMBL/GenBank/DDBJ whole genome shotgun (WGS) entry which is preliminary data.</text>
</comment>
<dbReference type="InterPro" id="IPR002076">
    <property type="entry name" value="ELO_fam"/>
</dbReference>
<organism evidence="11 12">
    <name type="scientific">Moesziomyces aphidis</name>
    <name type="common">Pseudozyma aphidis</name>
    <dbReference type="NCBI Taxonomy" id="84754"/>
    <lineage>
        <taxon>Eukaryota</taxon>
        <taxon>Fungi</taxon>
        <taxon>Dikarya</taxon>
        <taxon>Basidiomycota</taxon>
        <taxon>Ustilaginomycotina</taxon>
        <taxon>Ustilaginomycetes</taxon>
        <taxon>Ustilaginales</taxon>
        <taxon>Ustilaginaceae</taxon>
        <taxon>Moesziomyces</taxon>
    </lineage>
</organism>
<dbReference type="HOGENOM" id="CLU_017661_0_1_1"/>
<evidence type="ECO:0000256" key="6">
    <source>
        <dbReference type="ARBA" id="ARBA00022989"/>
    </source>
</evidence>
<keyword evidence="6 10" id="KW-1133">Transmembrane helix</keyword>
<dbReference type="GO" id="GO:0005789">
    <property type="term" value="C:endoplasmic reticulum membrane"/>
    <property type="evidence" value="ECO:0007669"/>
    <property type="project" value="TreeGrafter"/>
</dbReference>
<reference evidence="11 12" key="1">
    <citation type="journal article" date="2014" name="Genome Announc.">
        <title>Genome sequence of the basidiomycetous fungus Pseudozyma aphidis DSM70725, an efficient producer of biosurfactant mannosylerythritol lipids.</title>
        <authorList>
            <person name="Lorenz S."/>
            <person name="Guenther M."/>
            <person name="Grumaz C."/>
            <person name="Rupp S."/>
            <person name="Zibek S."/>
            <person name="Sohn K."/>
        </authorList>
    </citation>
    <scope>NUCLEOTIDE SEQUENCE [LARGE SCALE GENOMIC DNA]</scope>
    <source>
        <strain evidence="12">ATCC 32657 / CBS 517.83 / DSM 70725 / JCM 10318 / NBRC 10182 / NRRL Y-7954 / St-0401</strain>
    </source>
</reference>
<gene>
    <name evidence="11" type="ORF">PaG_06371</name>
</gene>
<keyword evidence="7 10" id="KW-0443">Lipid metabolism</keyword>
<feature type="transmembrane region" description="Helical" evidence="10">
    <location>
        <begin position="57"/>
        <end position="77"/>
    </location>
</feature>
<evidence type="ECO:0000256" key="8">
    <source>
        <dbReference type="ARBA" id="ARBA00023136"/>
    </source>
</evidence>
<evidence type="ECO:0000256" key="9">
    <source>
        <dbReference type="ARBA" id="ARBA00023160"/>
    </source>
</evidence>
<dbReference type="PANTHER" id="PTHR11157">
    <property type="entry name" value="FATTY ACID ACYL TRANSFERASE-RELATED"/>
    <property type="match status" value="1"/>
</dbReference>
<dbReference type="GO" id="GO:0034625">
    <property type="term" value="P:fatty acid elongation, monounsaturated fatty acid"/>
    <property type="evidence" value="ECO:0007669"/>
    <property type="project" value="TreeGrafter"/>
</dbReference>